<name>A0AAV7PZP7_PLEWA</name>
<evidence type="ECO:0000313" key="3">
    <source>
        <dbReference type="Proteomes" id="UP001066276"/>
    </source>
</evidence>
<evidence type="ECO:0000256" key="1">
    <source>
        <dbReference type="SAM" id="MobiDB-lite"/>
    </source>
</evidence>
<keyword evidence="3" id="KW-1185">Reference proteome</keyword>
<accession>A0AAV7PZP7</accession>
<comment type="caution">
    <text evidence="2">The sequence shown here is derived from an EMBL/GenBank/DDBJ whole genome shotgun (WGS) entry which is preliminary data.</text>
</comment>
<proteinExistence type="predicted"/>
<dbReference type="EMBL" id="JANPWB010000011">
    <property type="protein sequence ID" value="KAJ1131973.1"/>
    <property type="molecule type" value="Genomic_DNA"/>
</dbReference>
<evidence type="ECO:0000313" key="2">
    <source>
        <dbReference type="EMBL" id="KAJ1131973.1"/>
    </source>
</evidence>
<organism evidence="2 3">
    <name type="scientific">Pleurodeles waltl</name>
    <name type="common">Iberian ribbed newt</name>
    <dbReference type="NCBI Taxonomy" id="8319"/>
    <lineage>
        <taxon>Eukaryota</taxon>
        <taxon>Metazoa</taxon>
        <taxon>Chordata</taxon>
        <taxon>Craniata</taxon>
        <taxon>Vertebrata</taxon>
        <taxon>Euteleostomi</taxon>
        <taxon>Amphibia</taxon>
        <taxon>Batrachia</taxon>
        <taxon>Caudata</taxon>
        <taxon>Salamandroidea</taxon>
        <taxon>Salamandridae</taxon>
        <taxon>Pleurodelinae</taxon>
        <taxon>Pleurodeles</taxon>
    </lineage>
</organism>
<dbReference type="Proteomes" id="UP001066276">
    <property type="component" value="Chromosome 7"/>
</dbReference>
<protein>
    <submittedName>
        <fullName evidence="2">Uncharacterized protein</fullName>
    </submittedName>
</protein>
<sequence length="241" mass="27047">MKGPLATITEWHTDMTYCNRQSDVYHALLPPHGHPQDIWGPCQEYMQWRPRDMGEEEAVCSIPSFQCCLTLPLTGNRRLASQDALPLHFGVPPRRAQGGVHLADGEFRILLSPPRSGFAQEAGSFRSTSLPRRAAPHRTPLRGPVQPTRGSRRALTAERLSPGETVTWIQQRYYRPHLSVSSTVGGAEAYPRCLGQWRQGANGPHFSPSPSFFFLHSLSVVRFATRWLTTRVHLVSRSSPM</sequence>
<feature type="region of interest" description="Disordered" evidence="1">
    <location>
        <begin position="125"/>
        <end position="157"/>
    </location>
</feature>
<reference evidence="2" key="1">
    <citation type="journal article" date="2022" name="bioRxiv">
        <title>Sequencing and chromosome-scale assembly of the giantPleurodeles waltlgenome.</title>
        <authorList>
            <person name="Brown T."/>
            <person name="Elewa A."/>
            <person name="Iarovenko S."/>
            <person name="Subramanian E."/>
            <person name="Araus A.J."/>
            <person name="Petzold A."/>
            <person name="Susuki M."/>
            <person name="Suzuki K.-i.T."/>
            <person name="Hayashi T."/>
            <person name="Toyoda A."/>
            <person name="Oliveira C."/>
            <person name="Osipova E."/>
            <person name="Leigh N.D."/>
            <person name="Simon A."/>
            <person name="Yun M.H."/>
        </authorList>
    </citation>
    <scope>NUCLEOTIDE SEQUENCE</scope>
    <source>
        <strain evidence="2">20211129_DDA</strain>
        <tissue evidence="2">Liver</tissue>
    </source>
</reference>
<gene>
    <name evidence="2" type="ORF">NDU88_010303</name>
</gene>
<dbReference type="AlphaFoldDB" id="A0AAV7PZP7"/>